<feature type="chain" id="PRO_5019128626" evidence="2">
    <location>
        <begin position="26"/>
        <end position="200"/>
    </location>
</feature>
<evidence type="ECO:0000313" key="4">
    <source>
        <dbReference type="EMBL" id="RWZ68096.1"/>
    </source>
</evidence>
<name>A0A444QET3_9MICO</name>
<dbReference type="PROSITE" id="PS51257">
    <property type="entry name" value="PROKAR_LIPOPROTEIN"/>
    <property type="match status" value="1"/>
</dbReference>
<evidence type="ECO:0000259" key="3">
    <source>
        <dbReference type="Pfam" id="PF03713"/>
    </source>
</evidence>
<dbReference type="RefSeq" id="WP_128497319.1">
    <property type="nucleotide sequence ID" value="NZ_RZNC01000001.1"/>
</dbReference>
<dbReference type="PANTHER" id="PTHR36933:SF1">
    <property type="entry name" value="SLL0788 PROTEIN"/>
    <property type="match status" value="1"/>
</dbReference>
<feature type="signal peptide" evidence="2">
    <location>
        <begin position="1"/>
        <end position="25"/>
    </location>
</feature>
<proteinExistence type="predicted"/>
<dbReference type="Proteomes" id="UP000288603">
    <property type="component" value="Unassembled WGS sequence"/>
</dbReference>
<comment type="caution">
    <text evidence="4">The sequence shown here is derived from an EMBL/GenBank/DDBJ whole genome shotgun (WGS) entry which is preliminary data.</text>
</comment>
<feature type="region of interest" description="Disordered" evidence="1">
    <location>
        <begin position="30"/>
        <end position="50"/>
    </location>
</feature>
<dbReference type="EMBL" id="RZNC01000001">
    <property type="protein sequence ID" value="RWZ68096.1"/>
    <property type="molecule type" value="Genomic_DNA"/>
</dbReference>
<evidence type="ECO:0000256" key="2">
    <source>
        <dbReference type="SAM" id="SignalP"/>
    </source>
</evidence>
<accession>A0A444QET3</accession>
<keyword evidence="5" id="KW-1185">Reference proteome</keyword>
<dbReference type="Pfam" id="PF03713">
    <property type="entry name" value="DUF305"/>
    <property type="match status" value="1"/>
</dbReference>
<dbReference type="Gene3D" id="1.20.1260.10">
    <property type="match status" value="1"/>
</dbReference>
<dbReference type="InterPro" id="IPR012347">
    <property type="entry name" value="Ferritin-like"/>
</dbReference>
<dbReference type="PANTHER" id="PTHR36933">
    <property type="entry name" value="SLL0788 PROTEIN"/>
    <property type="match status" value="1"/>
</dbReference>
<evidence type="ECO:0000313" key="5">
    <source>
        <dbReference type="Proteomes" id="UP000288603"/>
    </source>
</evidence>
<evidence type="ECO:0000256" key="1">
    <source>
        <dbReference type="SAM" id="MobiDB-lite"/>
    </source>
</evidence>
<dbReference type="OrthoDB" id="26872at2"/>
<organism evidence="4 5">
    <name type="scientific">Labedella populi</name>
    <dbReference type="NCBI Taxonomy" id="2498850"/>
    <lineage>
        <taxon>Bacteria</taxon>
        <taxon>Bacillati</taxon>
        <taxon>Actinomycetota</taxon>
        <taxon>Actinomycetes</taxon>
        <taxon>Micrococcales</taxon>
        <taxon>Microbacteriaceae</taxon>
        <taxon>Labedella</taxon>
    </lineage>
</organism>
<dbReference type="InterPro" id="IPR005183">
    <property type="entry name" value="DUF305_CopM-like"/>
</dbReference>
<gene>
    <name evidence="4" type="ORF">ELQ92_02295</name>
</gene>
<keyword evidence="2" id="KW-0732">Signal</keyword>
<protein>
    <submittedName>
        <fullName evidence="4">DUF305 domain-containing protein</fullName>
    </submittedName>
</protein>
<reference evidence="4 5" key="1">
    <citation type="submission" date="2018-12" db="EMBL/GenBank/DDBJ databases">
        <authorList>
            <person name="Li F."/>
        </authorList>
    </citation>
    <scope>NUCLEOTIDE SEQUENCE [LARGE SCALE GENOMIC DNA]</scope>
    <source>
        <strain evidence="4 5">8H24J-4-2</strain>
    </source>
</reference>
<sequence length="200" mass="20987">MNTRRVAVASTALATALVLAGCSSAGSDDGMAGMDHGSSSSPSESASSADVNDADTMFASAMVMHHEQAIEMSDVLLEKEGVNEEVAALAEKIKAAQEPEIEKMNSWLANWGVEGMEGMEGMDHGGMMSEEDMAALEAATGAEASTLFLEQMIEHHQGAVSMAQGEVDNGQNADAVEFAEKIVADQTEEIVMMQELLASL</sequence>
<dbReference type="AlphaFoldDB" id="A0A444QET3"/>
<feature type="domain" description="DUF305" evidence="3">
    <location>
        <begin position="55"/>
        <end position="197"/>
    </location>
</feature>
<feature type="compositionally biased region" description="Low complexity" evidence="1">
    <location>
        <begin position="38"/>
        <end position="49"/>
    </location>
</feature>